<reference evidence="5" key="1">
    <citation type="journal article" date="2019" name="Int. J. Syst. Evol. Microbiol.">
        <title>The Global Catalogue of Microorganisms (GCM) 10K type strain sequencing project: providing services to taxonomists for standard genome sequencing and annotation.</title>
        <authorList>
            <consortium name="The Broad Institute Genomics Platform"/>
            <consortium name="The Broad Institute Genome Sequencing Center for Infectious Disease"/>
            <person name="Wu L."/>
            <person name="Ma J."/>
        </authorList>
    </citation>
    <scope>NUCLEOTIDE SEQUENCE [LARGE SCALE GENOMIC DNA]</scope>
    <source>
        <strain evidence="5">CGMCC 4.1621</strain>
    </source>
</reference>
<organism evidence="4 5">
    <name type="scientific">Halobacillus seohaensis</name>
    <dbReference type="NCBI Taxonomy" id="447421"/>
    <lineage>
        <taxon>Bacteria</taxon>
        <taxon>Bacillati</taxon>
        <taxon>Bacillota</taxon>
        <taxon>Bacilli</taxon>
        <taxon>Bacillales</taxon>
        <taxon>Bacillaceae</taxon>
        <taxon>Halobacillus</taxon>
    </lineage>
</organism>
<dbReference type="Proteomes" id="UP001596410">
    <property type="component" value="Unassembled WGS sequence"/>
</dbReference>
<evidence type="ECO:0000313" key="4">
    <source>
        <dbReference type="EMBL" id="MFC7061425.1"/>
    </source>
</evidence>
<accession>A0ABW2EGG0</accession>
<evidence type="ECO:0000256" key="2">
    <source>
        <dbReference type="SAM" id="Phobius"/>
    </source>
</evidence>
<feature type="domain" description="Zinc-ribbon" evidence="3">
    <location>
        <begin position="4"/>
        <end position="25"/>
    </location>
</feature>
<evidence type="ECO:0000313" key="5">
    <source>
        <dbReference type="Proteomes" id="UP001596410"/>
    </source>
</evidence>
<protein>
    <submittedName>
        <fullName evidence="4">Zinc-ribbon domain-containing protein</fullName>
    </submittedName>
</protein>
<feature type="coiled-coil region" evidence="1">
    <location>
        <begin position="254"/>
        <end position="289"/>
    </location>
</feature>
<name>A0ABW2EGG0_9BACI</name>
<proteinExistence type="predicted"/>
<keyword evidence="2" id="KW-0812">Transmembrane</keyword>
<dbReference type="InterPro" id="IPR026870">
    <property type="entry name" value="Zinc_ribbon_dom"/>
</dbReference>
<dbReference type="Pfam" id="PF13240">
    <property type="entry name" value="Zn_Ribbon_1"/>
    <property type="match status" value="1"/>
</dbReference>
<comment type="caution">
    <text evidence="4">The sequence shown here is derived from an EMBL/GenBank/DDBJ whole genome shotgun (WGS) entry which is preliminary data.</text>
</comment>
<dbReference type="RefSeq" id="WP_204711031.1">
    <property type="nucleotide sequence ID" value="NZ_JBHSZV010000013.1"/>
</dbReference>
<keyword evidence="2" id="KW-0472">Membrane</keyword>
<evidence type="ECO:0000256" key="1">
    <source>
        <dbReference type="SAM" id="Coils"/>
    </source>
</evidence>
<keyword evidence="5" id="KW-1185">Reference proteome</keyword>
<sequence length="387" mass="43891">MVICTECGSENNSGSRYCSHCGEKLSNVPKEGSDVDVEPSPKNIWPVILPIAVFILIASVIGYTYNHSKQVNKSVLEDKNEAEELALNGKYKEAENLLVTAANQRPNYQALQTSLSSVRDVRKLDNELNQVEESIENNKLDTALENLASINNSMMKKEDRLVVTLTEKLNQLDSRITVNKINNQLKKLTSIDELAEKLNTLSGLDLEEATRVREKITEKIVSISTKNAEEAMKEKQFNEAIAAVDEGLQYVINHEKLAQLKDRVEQEKQAFEQEKLERIERAMEQAAEEDLKNRQDAVKILDVNVSEDEFGDITVKGEVQSEATKIVSSIEVTYDIINENDKVIESETAQVYPMYLNPEDKGTFEKNYYDFENKVTVKVTNVQWYVE</sequence>
<gene>
    <name evidence="4" type="ORF">ACFQIC_06070</name>
</gene>
<feature type="transmembrane region" description="Helical" evidence="2">
    <location>
        <begin position="44"/>
        <end position="65"/>
    </location>
</feature>
<evidence type="ECO:0000259" key="3">
    <source>
        <dbReference type="Pfam" id="PF13240"/>
    </source>
</evidence>
<keyword evidence="2" id="KW-1133">Transmembrane helix</keyword>
<dbReference type="EMBL" id="JBHSZV010000013">
    <property type="protein sequence ID" value="MFC7061425.1"/>
    <property type="molecule type" value="Genomic_DNA"/>
</dbReference>
<feature type="coiled-coil region" evidence="1">
    <location>
        <begin position="121"/>
        <end position="160"/>
    </location>
</feature>
<keyword evidence="1" id="KW-0175">Coiled coil</keyword>